<accession>A0ACC1I0Y3</accession>
<proteinExistence type="predicted"/>
<reference evidence="1" key="1">
    <citation type="submission" date="2022-06" db="EMBL/GenBank/DDBJ databases">
        <title>Phylogenomic reconstructions and comparative analyses of Kickxellomycotina fungi.</title>
        <authorList>
            <person name="Reynolds N.K."/>
            <person name="Stajich J.E."/>
            <person name="Barry K."/>
            <person name="Grigoriev I.V."/>
            <person name="Crous P."/>
            <person name="Smith M.E."/>
        </authorList>
    </citation>
    <scope>NUCLEOTIDE SEQUENCE</scope>
    <source>
        <strain evidence="1">RSA 2271</strain>
    </source>
</reference>
<feature type="non-terminal residue" evidence="1">
    <location>
        <position position="375"/>
    </location>
</feature>
<protein>
    <submittedName>
        <fullName evidence="1">Autophagy protein</fullName>
    </submittedName>
</protein>
<evidence type="ECO:0000313" key="1">
    <source>
        <dbReference type="EMBL" id="KAJ1679794.1"/>
    </source>
</evidence>
<evidence type="ECO:0000313" key="2">
    <source>
        <dbReference type="Proteomes" id="UP001145114"/>
    </source>
</evidence>
<gene>
    <name evidence="1" type="primary">atg6_1</name>
    <name evidence="1" type="ORF">EV182_001313</name>
</gene>
<sequence length="375" mass="41249">MSVYASMMLQNSASVSASHASSPDSRPALRLTENANRRFLAEHFVRRGSDPHSQQSVLLSVPGGKQTCSGGAVDSQAPGTLPDLSEGVPPADLQEDNANHAETNAGAQRAPADSFIMLSSSQIPDSGPTVAPIPQPSSLRSRVKHYNASGPSGEGPDLPSGKRAGAEGDSRADKSSGVDGGARAESREEPSSRPKTRRARGGDGEAVVSAGKTFEINQQFRVINRLMDVLEERSELRHPLCVDCAERMLKLLESGAVKLEKERAMYEGYLQTPRAEMPTGEECEQLKTVLDKQLEYEQTLSESLRELDRQLEDAVRELERLDARHRELDGKEQRIWREYNEFENRMANFGDEQAGLERQHEQNVVQLGYLQQVNV</sequence>
<name>A0ACC1I0Y3_9FUNG</name>
<organism evidence="1 2">
    <name type="scientific">Spiromyces aspiralis</name>
    <dbReference type="NCBI Taxonomy" id="68401"/>
    <lineage>
        <taxon>Eukaryota</taxon>
        <taxon>Fungi</taxon>
        <taxon>Fungi incertae sedis</taxon>
        <taxon>Zoopagomycota</taxon>
        <taxon>Kickxellomycotina</taxon>
        <taxon>Kickxellomycetes</taxon>
        <taxon>Kickxellales</taxon>
        <taxon>Kickxellaceae</taxon>
        <taxon>Spiromyces</taxon>
    </lineage>
</organism>
<dbReference type="Proteomes" id="UP001145114">
    <property type="component" value="Unassembled WGS sequence"/>
</dbReference>
<keyword evidence="2" id="KW-1185">Reference proteome</keyword>
<dbReference type="EMBL" id="JAMZIH010000176">
    <property type="protein sequence ID" value="KAJ1679794.1"/>
    <property type="molecule type" value="Genomic_DNA"/>
</dbReference>
<comment type="caution">
    <text evidence="1">The sequence shown here is derived from an EMBL/GenBank/DDBJ whole genome shotgun (WGS) entry which is preliminary data.</text>
</comment>